<evidence type="ECO:0000313" key="2">
    <source>
        <dbReference type="Proteomes" id="UP000683493"/>
    </source>
</evidence>
<sequence>MKKGIVTVVVVGSFASICGCKKEGPTQRAGREVDKAVEKIAGELGKAGDHMDELLKKVGP</sequence>
<organism evidence="1 2">
    <name type="scientific">Geomonas diazotrophica</name>
    <dbReference type="NCBI Taxonomy" id="2843197"/>
    <lineage>
        <taxon>Bacteria</taxon>
        <taxon>Pseudomonadati</taxon>
        <taxon>Thermodesulfobacteriota</taxon>
        <taxon>Desulfuromonadia</taxon>
        <taxon>Geobacterales</taxon>
        <taxon>Geobacteraceae</taxon>
        <taxon>Geomonas</taxon>
    </lineage>
</organism>
<protein>
    <recommendedName>
        <fullName evidence="3">Small secreted protein</fullName>
    </recommendedName>
</protein>
<dbReference type="Proteomes" id="UP000683493">
    <property type="component" value="Chromosome"/>
</dbReference>
<dbReference type="EMBL" id="CP076724">
    <property type="protein sequence ID" value="QWV96920.1"/>
    <property type="molecule type" value="Genomic_DNA"/>
</dbReference>
<keyword evidence="2" id="KW-1185">Reference proteome</keyword>
<evidence type="ECO:0000313" key="1">
    <source>
        <dbReference type="EMBL" id="QWV96920.1"/>
    </source>
</evidence>
<proteinExistence type="predicted"/>
<reference evidence="1 2" key="1">
    <citation type="submission" date="2021-06" db="EMBL/GenBank/DDBJ databases">
        <title>Gemonas diversity in paddy soil.</title>
        <authorList>
            <person name="Liu G."/>
        </authorList>
    </citation>
    <scope>NUCLEOTIDE SEQUENCE [LARGE SCALE GENOMIC DNA]</scope>
    <source>
        <strain evidence="1 2">RG29</strain>
    </source>
</reference>
<accession>A0ABX8JEV9</accession>
<name>A0ABX8JEV9_9BACT</name>
<gene>
    <name evidence="1" type="ORF">KP005_16440</name>
</gene>
<evidence type="ECO:0008006" key="3">
    <source>
        <dbReference type="Google" id="ProtNLM"/>
    </source>
</evidence>
<dbReference type="PROSITE" id="PS51257">
    <property type="entry name" value="PROKAR_LIPOPROTEIN"/>
    <property type="match status" value="1"/>
</dbReference>